<dbReference type="InterPro" id="IPR051198">
    <property type="entry name" value="BchE-like"/>
</dbReference>
<dbReference type="InterPro" id="IPR013785">
    <property type="entry name" value="Aldolase_TIM"/>
</dbReference>
<name>A5D228_PELTS</name>
<keyword evidence="2" id="KW-0949">S-adenosyl-L-methionine</keyword>
<keyword evidence="5" id="KW-0411">Iron-sulfur</keyword>
<evidence type="ECO:0000256" key="4">
    <source>
        <dbReference type="ARBA" id="ARBA00023004"/>
    </source>
</evidence>
<proteinExistence type="predicted"/>
<dbReference type="SMART" id="SM00729">
    <property type="entry name" value="Elp3"/>
    <property type="match status" value="1"/>
</dbReference>
<dbReference type="GO" id="GO:0003824">
    <property type="term" value="F:catalytic activity"/>
    <property type="evidence" value="ECO:0007669"/>
    <property type="project" value="InterPro"/>
</dbReference>
<evidence type="ECO:0000256" key="2">
    <source>
        <dbReference type="ARBA" id="ARBA00022691"/>
    </source>
</evidence>
<dbReference type="GO" id="GO:0051536">
    <property type="term" value="F:iron-sulfur cluster binding"/>
    <property type="evidence" value="ECO:0007669"/>
    <property type="project" value="UniProtKB-KW"/>
</dbReference>
<keyword evidence="4" id="KW-0408">Iron</keyword>
<gene>
    <name evidence="7" type="ordered locus">PTH_1512</name>
</gene>
<evidence type="ECO:0000256" key="1">
    <source>
        <dbReference type="ARBA" id="ARBA00001966"/>
    </source>
</evidence>
<dbReference type="InterPro" id="IPR058240">
    <property type="entry name" value="rSAM_sf"/>
</dbReference>
<sequence>MTLYFETGPIRPPSEANSLLLRLTRNCTWNRCDFCPTYKGEKFSWRSVEEIKKDIDAVTEACRLVREISWERGCGGAVNREVLAYIYEVHGFQLFHVASWLYHGGRTVFFQDANSLALKPGNQPFAQAYPQLHLEQVRLLPDVQRRKVSWRSVEEIKKDIDAVTEACRLVREISWERGCGGAVNREVLAYIYEVHGFQLFHVASWLYHGGRTVFFQDANSLAMKTADLLEVLKYLKECLPSVERVTSYARSDTLLRKSVDELAELGRAGLSRIHVGMESGCDEVLEFVNKGVTARQHVDAGRMVKEAGISLTEYVLLGLGGRRWSRKHYLDTAAVLNAVNPDFIRLRTLAVVEGTPLFQKVLNGQFEEQSEEDLIAGERLMIEHLNGIQSSLISDHSTNLLEEINGRLPEAKPSMLAVIDRFLALPEREKKNYILGKRWGMYRRLDDMLDPARHARVEEALDRLENEGQLWSAVSYLKRQLIV</sequence>
<evidence type="ECO:0000259" key="6">
    <source>
        <dbReference type="PROSITE" id="PS51918"/>
    </source>
</evidence>
<comment type="cofactor">
    <cofactor evidence="1">
        <name>[4Fe-4S] cluster</name>
        <dbReference type="ChEBI" id="CHEBI:49883"/>
    </cofactor>
</comment>
<dbReference type="eggNOG" id="COG1242">
    <property type="taxonomic scope" value="Bacteria"/>
</dbReference>
<dbReference type="InterPro" id="IPR006638">
    <property type="entry name" value="Elp3/MiaA/NifB-like_rSAM"/>
</dbReference>
<dbReference type="PANTHER" id="PTHR43409">
    <property type="entry name" value="ANAEROBIC MAGNESIUM-PROTOPORPHYRIN IX MONOMETHYL ESTER CYCLASE-RELATED"/>
    <property type="match status" value="1"/>
</dbReference>
<evidence type="ECO:0000313" key="7">
    <source>
        <dbReference type="EMBL" id="BAF59693.1"/>
    </source>
</evidence>
<organism evidence="7 8">
    <name type="scientific">Pelotomaculum thermopropionicum (strain DSM 13744 / JCM 10971 / SI)</name>
    <dbReference type="NCBI Taxonomy" id="370438"/>
    <lineage>
        <taxon>Bacteria</taxon>
        <taxon>Bacillati</taxon>
        <taxon>Bacillota</taxon>
        <taxon>Clostridia</taxon>
        <taxon>Eubacteriales</taxon>
        <taxon>Desulfotomaculaceae</taxon>
        <taxon>Pelotomaculum</taxon>
    </lineage>
</organism>
<evidence type="ECO:0000313" key="8">
    <source>
        <dbReference type="Proteomes" id="UP000006556"/>
    </source>
</evidence>
<dbReference type="STRING" id="370438.PTH_1512"/>
<evidence type="ECO:0000256" key="5">
    <source>
        <dbReference type="ARBA" id="ARBA00023014"/>
    </source>
</evidence>
<accession>A5D228</accession>
<dbReference type="Gene3D" id="3.20.20.70">
    <property type="entry name" value="Aldolase class I"/>
    <property type="match status" value="1"/>
</dbReference>
<dbReference type="EMBL" id="AP009389">
    <property type="protein sequence ID" value="BAF59693.1"/>
    <property type="molecule type" value="Genomic_DNA"/>
</dbReference>
<reference evidence="8" key="1">
    <citation type="journal article" date="2008" name="Genome Res.">
        <title>The genome of Pelotomaculum thermopropionicum reveals niche-associated evolution in anaerobic microbiota.</title>
        <authorList>
            <person name="Kosaka T."/>
            <person name="Kato S."/>
            <person name="Shimoyama T."/>
            <person name="Ishii S."/>
            <person name="Abe T."/>
            <person name="Watanabe K."/>
        </authorList>
    </citation>
    <scope>NUCLEOTIDE SEQUENCE [LARGE SCALE GENOMIC DNA]</scope>
    <source>
        <strain evidence="8">DSM 13744 / JCM 10971 / SI</strain>
    </source>
</reference>
<dbReference type="PANTHER" id="PTHR43409:SF4">
    <property type="entry name" value="RADICAL SAM SUPERFAMILY PROTEIN"/>
    <property type="match status" value="1"/>
</dbReference>
<dbReference type="SUPFAM" id="SSF102114">
    <property type="entry name" value="Radical SAM enzymes"/>
    <property type="match status" value="1"/>
</dbReference>
<evidence type="ECO:0000256" key="3">
    <source>
        <dbReference type="ARBA" id="ARBA00022723"/>
    </source>
</evidence>
<dbReference type="PROSITE" id="PS51918">
    <property type="entry name" value="RADICAL_SAM"/>
    <property type="match status" value="1"/>
</dbReference>
<dbReference type="AlphaFoldDB" id="A5D228"/>
<dbReference type="KEGG" id="pth:PTH_1512"/>
<feature type="domain" description="Radical SAM core" evidence="6">
    <location>
        <begin position="13"/>
        <end position="389"/>
    </location>
</feature>
<dbReference type="GO" id="GO:0046872">
    <property type="term" value="F:metal ion binding"/>
    <property type="evidence" value="ECO:0007669"/>
    <property type="project" value="UniProtKB-KW"/>
</dbReference>
<keyword evidence="8" id="KW-1185">Reference proteome</keyword>
<keyword evidence="3" id="KW-0479">Metal-binding</keyword>
<protein>
    <submittedName>
        <fullName evidence="7">Fe-S oxidoreductase</fullName>
    </submittedName>
</protein>
<dbReference type="Pfam" id="PF04055">
    <property type="entry name" value="Radical_SAM"/>
    <property type="match status" value="1"/>
</dbReference>
<dbReference type="InterPro" id="IPR007197">
    <property type="entry name" value="rSAM"/>
</dbReference>
<dbReference type="Proteomes" id="UP000006556">
    <property type="component" value="Chromosome"/>
</dbReference>
<dbReference type="HOGENOM" id="CLU_044464_1_1_9"/>